<evidence type="ECO:0000256" key="8">
    <source>
        <dbReference type="PROSITE-ProRule" id="PRU00433"/>
    </source>
</evidence>
<dbReference type="InterPro" id="IPR018391">
    <property type="entry name" value="PQQ_b-propeller_rpt"/>
</dbReference>
<evidence type="ECO:0000256" key="4">
    <source>
        <dbReference type="ARBA" id="ARBA00022723"/>
    </source>
</evidence>
<accession>A0ABT8L4Q2</accession>
<evidence type="ECO:0000256" key="3">
    <source>
        <dbReference type="ARBA" id="ARBA00022617"/>
    </source>
</evidence>
<evidence type="ECO:0000256" key="5">
    <source>
        <dbReference type="ARBA" id="ARBA00022729"/>
    </source>
</evidence>
<comment type="similarity">
    <text evidence="2">Belongs to the bacterial PQQ dehydrogenase family.</text>
</comment>
<keyword evidence="7 8" id="KW-0408">Iron</keyword>
<keyword evidence="6" id="KW-0560">Oxidoreductase</keyword>
<dbReference type="PANTHER" id="PTHR32303">
    <property type="entry name" value="QUINOPROTEIN ALCOHOL DEHYDROGENASE (CYTOCHROME C)"/>
    <property type="match status" value="1"/>
</dbReference>
<dbReference type="SMART" id="SM00564">
    <property type="entry name" value="PQQ"/>
    <property type="match status" value="4"/>
</dbReference>
<dbReference type="RefSeq" id="WP_346757118.1">
    <property type="nucleotide sequence ID" value="NZ_JAUJEB010000001.1"/>
</dbReference>
<dbReference type="InterPro" id="IPR009056">
    <property type="entry name" value="Cyt_c-like_dom"/>
</dbReference>
<proteinExistence type="inferred from homology"/>
<dbReference type="Gene3D" id="2.140.10.10">
    <property type="entry name" value="Quinoprotein alcohol dehydrogenase-like superfamily"/>
    <property type="match status" value="2"/>
</dbReference>
<keyword evidence="5" id="KW-0732">Signal</keyword>
<dbReference type="InterPro" id="IPR036909">
    <property type="entry name" value="Cyt_c-like_dom_sf"/>
</dbReference>
<reference evidence="10" key="1">
    <citation type="submission" date="2023-06" db="EMBL/GenBank/DDBJ databases">
        <title>Genomic of Agaribacillus aureum.</title>
        <authorList>
            <person name="Wang G."/>
        </authorList>
    </citation>
    <scope>NUCLEOTIDE SEQUENCE</scope>
    <source>
        <strain evidence="10">BMA12</strain>
    </source>
</reference>
<dbReference type="InterPro" id="IPR017511">
    <property type="entry name" value="PQQ_mDH"/>
</dbReference>
<gene>
    <name evidence="10" type="ORF">QQ020_07000</name>
</gene>
<evidence type="ECO:0000256" key="2">
    <source>
        <dbReference type="ARBA" id="ARBA00008156"/>
    </source>
</evidence>
<dbReference type="InterPro" id="IPR002372">
    <property type="entry name" value="PQQ_rpt_dom"/>
</dbReference>
<dbReference type="InterPro" id="IPR011047">
    <property type="entry name" value="Quinoprotein_ADH-like_sf"/>
</dbReference>
<dbReference type="EMBL" id="JAUJEB010000001">
    <property type="protein sequence ID" value="MDN5211790.1"/>
    <property type="molecule type" value="Genomic_DNA"/>
</dbReference>
<dbReference type="SUPFAM" id="SSF46626">
    <property type="entry name" value="Cytochrome c"/>
    <property type="match status" value="1"/>
</dbReference>
<evidence type="ECO:0000259" key="9">
    <source>
        <dbReference type="PROSITE" id="PS51007"/>
    </source>
</evidence>
<keyword evidence="4 8" id="KW-0479">Metal-binding</keyword>
<comment type="cofactor">
    <cofactor evidence="1">
        <name>pyrroloquinoline quinone</name>
        <dbReference type="ChEBI" id="CHEBI:58442"/>
    </cofactor>
</comment>
<dbReference type="CDD" id="cd10280">
    <property type="entry name" value="PQQ_mGDH"/>
    <property type="match status" value="1"/>
</dbReference>
<dbReference type="Pfam" id="PF01011">
    <property type="entry name" value="PQQ"/>
    <property type="match status" value="2"/>
</dbReference>
<evidence type="ECO:0000256" key="7">
    <source>
        <dbReference type="ARBA" id="ARBA00023004"/>
    </source>
</evidence>
<evidence type="ECO:0000256" key="1">
    <source>
        <dbReference type="ARBA" id="ARBA00001931"/>
    </source>
</evidence>
<keyword evidence="11" id="KW-1185">Reference proteome</keyword>
<evidence type="ECO:0000313" key="11">
    <source>
        <dbReference type="Proteomes" id="UP001172083"/>
    </source>
</evidence>
<name>A0ABT8L4Q2_9BACT</name>
<evidence type="ECO:0000313" key="10">
    <source>
        <dbReference type="EMBL" id="MDN5211790.1"/>
    </source>
</evidence>
<comment type="caution">
    <text evidence="10">The sequence shown here is derived from an EMBL/GenBank/DDBJ whole genome shotgun (WGS) entry which is preliminary data.</text>
</comment>
<dbReference type="PANTHER" id="PTHR32303:SF4">
    <property type="entry name" value="QUINOPROTEIN GLUCOSE DEHYDROGENASE"/>
    <property type="match status" value="1"/>
</dbReference>
<dbReference type="Proteomes" id="UP001172083">
    <property type="component" value="Unassembled WGS sequence"/>
</dbReference>
<sequence length="721" mass="79615">MAMIMVVAIFNVQCDRMNTPGAKVTDATYRSWEAYRGDDGINAYSELTQINKKNVKELTVAWTYRTGDNLTNSTIECNPLIIDGILYGTSPKLKVFALEAATGKELWVFDPFDKDSGEGGINRGLTYWESGDDRRIFFSASHHLIALDANTGKHIRDFGENGYVDLRKGLGKDDDIERFSIKNTSPGVVYQDLIIVGSSIKEYYDNPPGHIRAYDVKTGEMRWTFHTIPGPEEFGYDTWPPESFKTAGGCNAWSGFSIDRERGIVFAATGAPTFDFHGGDRKGKNLFGNSVIALEASSGKYVWHYQISHHDLWDYDLPSPPNLITVNHGGQFIDAVAQLTKQGWIFVLDRQTGKPLFPVEERPVAQSGMPAEQTWPTQPFPSKPPALSRQKFDESIVTNISPESHEYVLEEIKKYTWGNIYTPPSLEGIIQLPGFRGGAEWSGGAFDLESGIMYIGANDIPNIVQLVEVNEETLANLPIKEAGARVYQRNCASCHGEDQDGNAPFPSLLEIQSRMPPEDALQLLEKGRGQMPSFVHLPKAHKEAVVAFLFNQEKPKTSGFSNASDNVPALQKKAEDTVKRYKIKGYTQLRDQFGYPGIKPPWGTLNAVDLNSGALVWKIPLGGFPELADKGHPNTGTQLFGGAIVTKGGLVFIGASKDEKFRAFNKETGDMLWEYQLPAGGYATPATYEVEGKQYIVIAAGGGGFQGTKSGDYYIAFSLPF</sequence>
<evidence type="ECO:0000256" key="6">
    <source>
        <dbReference type="ARBA" id="ARBA00023002"/>
    </source>
</evidence>
<dbReference type="SUPFAM" id="SSF50998">
    <property type="entry name" value="Quinoprotein alcohol dehydrogenase-like"/>
    <property type="match status" value="1"/>
</dbReference>
<keyword evidence="3 8" id="KW-0349">Heme</keyword>
<feature type="domain" description="Cytochrome c" evidence="9">
    <location>
        <begin position="478"/>
        <end position="553"/>
    </location>
</feature>
<dbReference type="PROSITE" id="PS51007">
    <property type="entry name" value="CYTC"/>
    <property type="match status" value="1"/>
</dbReference>
<organism evidence="10 11">
    <name type="scientific">Agaribacillus aureus</name>
    <dbReference type="NCBI Taxonomy" id="3051825"/>
    <lineage>
        <taxon>Bacteria</taxon>
        <taxon>Pseudomonadati</taxon>
        <taxon>Bacteroidota</taxon>
        <taxon>Cytophagia</taxon>
        <taxon>Cytophagales</taxon>
        <taxon>Splendidivirgaceae</taxon>
        <taxon>Agaribacillus</taxon>
    </lineage>
</organism>
<protein>
    <submittedName>
        <fullName evidence="10">PQQ-binding-like beta-propeller repeat protein</fullName>
    </submittedName>
</protein>